<proteinExistence type="inferred from homology"/>
<dbReference type="PANTHER" id="PTHR10039">
    <property type="entry name" value="AMELOGENIN"/>
    <property type="match status" value="1"/>
</dbReference>
<keyword evidence="4" id="KW-1133">Transmembrane helix</keyword>
<dbReference type="Pfam" id="PF11807">
    <property type="entry name" value="UstYa"/>
    <property type="match status" value="1"/>
</dbReference>
<evidence type="ECO:0000256" key="8">
    <source>
        <dbReference type="ARBA" id="ARBA00035112"/>
    </source>
</evidence>
<keyword evidence="2" id="KW-0812">Transmembrane</keyword>
<dbReference type="Pfam" id="PF24883">
    <property type="entry name" value="NPHP3_N"/>
    <property type="match status" value="1"/>
</dbReference>
<name>A0AAJ0B131_9PEZI</name>
<accession>A0AAJ0B131</accession>
<protein>
    <recommendedName>
        <fullName evidence="10">Nephrocystin 3-like N-terminal domain-containing protein</fullName>
    </recommendedName>
</protein>
<dbReference type="AlphaFoldDB" id="A0AAJ0B131"/>
<dbReference type="GO" id="GO:0043386">
    <property type="term" value="P:mycotoxin biosynthetic process"/>
    <property type="evidence" value="ECO:0007669"/>
    <property type="project" value="InterPro"/>
</dbReference>
<feature type="compositionally biased region" description="Basic residues" evidence="9">
    <location>
        <begin position="272"/>
        <end position="288"/>
    </location>
</feature>
<evidence type="ECO:0000256" key="1">
    <source>
        <dbReference type="ARBA" id="ARBA00004167"/>
    </source>
</evidence>
<organism evidence="11 12">
    <name type="scientific">Echria macrotheca</name>
    <dbReference type="NCBI Taxonomy" id="438768"/>
    <lineage>
        <taxon>Eukaryota</taxon>
        <taxon>Fungi</taxon>
        <taxon>Dikarya</taxon>
        <taxon>Ascomycota</taxon>
        <taxon>Pezizomycotina</taxon>
        <taxon>Sordariomycetes</taxon>
        <taxon>Sordariomycetidae</taxon>
        <taxon>Sordariales</taxon>
        <taxon>Schizotheciaceae</taxon>
        <taxon>Echria</taxon>
    </lineage>
</organism>
<evidence type="ECO:0000256" key="2">
    <source>
        <dbReference type="ARBA" id="ARBA00022692"/>
    </source>
</evidence>
<keyword evidence="5" id="KW-0843">Virulence</keyword>
<reference evidence="11" key="1">
    <citation type="submission" date="2023-06" db="EMBL/GenBank/DDBJ databases">
        <title>Genome-scale phylogeny and comparative genomics of the fungal order Sordariales.</title>
        <authorList>
            <consortium name="Lawrence Berkeley National Laboratory"/>
            <person name="Hensen N."/>
            <person name="Bonometti L."/>
            <person name="Westerberg I."/>
            <person name="Brannstrom I.O."/>
            <person name="Guillou S."/>
            <person name="Cros-Aarteil S."/>
            <person name="Calhoun S."/>
            <person name="Haridas S."/>
            <person name="Kuo A."/>
            <person name="Mondo S."/>
            <person name="Pangilinan J."/>
            <person name="Riley R."/>
            <person name="Labutti K."/>
            <person name="Andreopoulos B."/>
            <person name="Lipzen A."/>
            <person name="Chen C."/>
            <person name="Yanf M."/>
            <person name="Daum C."/>
            <person name="Ng V."/>
            <person name="Clum A."/>
            <person name="Steindorff A."/>
            <person name="Ohm R."/>
            <person name="Martin F."/>
            <person name="Silar P."/>
            <person name="Natvig D."/>
            <person name="Lalanne C."/>
            <person name="Gautier V."/>
            <person name="Ament-Velasquez S.L."/>
            <person name="Kruys A."/>
            <person name="Hutchinson M.I."/>
            <person name="Powell A.J."/>
            <person name="Barry K."/>
            <person name="Miller A.N."/>
            <person name="Grigoriev I.V."/>
            <person name="Debuchy R."/>
            <person name="Gladieux P."/>
            <person name="Thoren M.H."/>
            <person name="Johannesson H."/>
        </authorList>
    </citation>
    <scope>NUCLEOTIDE SEQUENCE</scope>
    <source>
        <strain evidence="11">PSN4</strain>
    </source>
</reference>
<evidence type="ECO:0000256" key="7">
    <source>
        <dbReference type="ARBA" id="ARBA00023180"/>
    </source>
</evidence>
<sequence length="606" mass="69573">MAASVITDLRNRTQSFVLYFFFGYKDAARNTLSNMYTTLTSQLLDHLGDQGMGRVQALADNLRGQCCPQATMQQRIDLLLDLLCDAAALSTVHVVIDACDECIDFNAYGEQNYHHFFQKMASLDGRATNIRFFLTTADYNVLPRLDNGQVIRLSLLQYQSTVASEIEKHVRAKIFGMGDAAIAAMNEDDLGLAEKVVQRICESSDGLWLQAHTHVNAITRLQTVADIKDAVSNLQATPGALYQQILLRMANDNPELLKETAQHFADETSHANKSKKRKKSEKRKSRNKSLAHRMLTLMCQATYCLVVPEFVAMVTVRLSPEGKLDKQSIPWDPDSLLSLLGDFIQVDDRTKEVNIPYSSMEEFFQQAPEPGRQPGWWYVSELEAQQSLAQICAWFLGSKDFETPLSKDLKTPLIDNDRCTSADNPFRKFPGGLGLELRQDVEMIKLMTQRLKSFPGLEYCAINFPFHARRAAYLEYKDTKSLNWIRQTLRPLVNHWLTGNTDQSEGNFRSWQEIHAFFCCEMPEDYHCIDALRQSVMCASDVTPRKFSPYANERQYYVYPDIYVTQMCGNFDAVQEWSRERRVVDWMMSWDEEWQRTRFNRTMPDP</sequence>
<evidence type="ECO:0000256" key="5">
    <source>
        <dbReference type="ARBA" id="ARBA00023026"/>
    </source>
</evidence>
<feature type="domain" description="Nephrocystin 3-like N-terminal" evidence="10">
    <location>
        <begin position="1"/>
        <end position="135"/>
    </location>
</feature>
<keyword evidence="7" id="KW-0325">Glycoprotein</keyword>
<keyword evidence="3" id="KW-0677">Repeat</keyword>
<evidence type="ECO:0000256" key="3">
    <source>
        <dbReference type="ARBA" id="ARBA00022737"/>
    </source>
</evidence>
<gene>
    <name evidence="11" type="ORF">QBC47DRAFT_439753</name>
</gene>
<evidence type="ECO:0000256" key="4">
    <source>
        <dbReference type="ARBA" id="ARBA00022989"/>
    </source>
</evidence>
<dbReference type="EMBL" id="MU839852">
    <property type="protein sequence ID" value="KAK1749735.1"/>
    <property type="molecule type" value="Genomic_DNA"/>
</dbReference>
<dbReference type="InterPro" id="IPR056884">
    <property type="entry name" value="NPHP3-like_N"/>
</dbReference>
<dbReference type="Proteomes" id="UP001239445">
    <property type="component" value="Unassembled WGS sequence"/>
</dbReference>
<evidence type="ECO:0000259" key="10">
    <source>
        <dbReference type="Pfam" id="PF24883"/>
    </source>
</evidence>
<keyword evidence="12" id="KW-1185">Reference proteome</keyword>
<evidence type="ECO:0000256" key="9">
    <source>
        <dbReference type="SAM" id="MobiDB-lite"/>
    </source>
</evidence>
<comment type="similarity">
    <text evidence="8">Belongs to the ustYa family.</text>
</comment>
<comment type="caution">
    <text evidence="11">The sequence shown here is derived from an EMBL/GenBank/DDBJ whole genome shotgun (WGS) entry which is preliminary data.</text>
</comment>
<keyword evidence="6" id="KW-0472">Membrane</keyword>
<comment type="subcellular location">
    <subcellularLocation>
        <location evidence="1">Membrane</location>
        <topology evidence="1">Single-pass membrane protein</topology>
    </subcellularLocation>
</comment>
<feature type="region of interest" description="Disordered" evidence="9">
    <location>
        <begin position="264"/>
        <end position="288"/>
    </location>
</feature>
<evidence type="ECO:0000256" key="6">
    <source>
        <dbReference type="ARBA" id="ARBA00023136"/>
    </source>
</evidence>
<dbReference type="InterPro" id="IPR021765">
    <property type="entry name" value="UstYa-like"/>
</dbReference>
<dbReference type="PANTHER" id="PTHR10039:SF16">
    <property type="entry name" value="GPI INOSITOL-DEACYLASE"/>
    <property type="match status" value="1"/>
</dbReference>
<dbReference type="GO" id="GO:0016020">
    <property type="term" value="C:membrane"/>
    <property type="evidence" value="ECO:0007669"/>
    <property type="project" value="UniProtKB-SubCell"/>
</dbReference>
<evidence type="ECO:0000313" key="11">
    <source>
        <dbReference type="EMBL" id="KAK1749735.1"/>
    </source>
</evidence>
<evidence type="ECO:0000313" key="12">
    <source>
        <dbReference type="Proteomes" id="UP001239445"/>
    </source>
</evidence>